<dbReference type="OrthoDB" id="2275718at2759"/>
<reference evidence="3" key="1">
    <citation type="submission" date="2021-02" db="EMBL/GenBank/DDBJ databases">
        <authorList>
            <person name="Dougan E. K."/>
            <person name="Rhodes N."/>
            <person name="Thang M."/>
            <person name="Chan C."/>
        </authorList>
    </citation>
    <scope>NUCLEOTIDE SEQUENCE</scope>
</reference>
<dbReference type="Pfam" id="PF06741">
    <property type="entry name" value="LsmAD"/>
    <property type="match status" value="1"/>
</dbReference>
<dbReference type="InterPro" id="IPR009604">
    <property type="entry name" value="LsmAD_domain"/>
</dbReference>
<accession>A0A812LRC4</accession>
<name>A0A812LRC4_SYMPI</name>
<gene>
    <name evidence="3" type="primary">ath1</name>
    <name evidence="3" type="ORF">SPIL2461_LOCUS4407</name>
</gene>
<feature type="region of interest" description="Disordered" evidence="1">
    <location>
        <begin position="210"/>
        <end position="246"/>
    </location>
</feature>
<keyword evidence="4" id="KW-1185">Reference proteome</keyword>
<organism evidence="3 4">
    <name type="scientific">Symbiodinium pilosum</name>
    <name type="common">Dinoflagellate</name>
    <dbReference type="NCBI Taxonomy" id="2952"/>
    <lineage>
        <taxon>Eukaryota</taxon>
        <taxon>Sar</taxon>
        <taxon>Alveolata</taxon>
        <taxon>Dinophyceae</taxon>
        <taxon>Suessiales</taxon>
        <taxon>Symbiodiniaceae</taxon>
        <taxon>Symbiodinium</taxon>
    </lineage>
</organism>
<feature type="region of interest" description="Disordered" evidence="1">
    <location>
        <begin position="17"/>
        <end position="82"/>
    </location>
</feature>
<protein>
    <submittedName>
        <fullName evidence="3">Ath1 protein</fullName>
    </submittedName>
</protein>
<dbReference type="PANTHER" id="PTHR12854:SF7">
    <property type="entry name" value="ATAXIN-2 HOMOLOG"/>
    <property type="match status" value="1"/>
</dbReference>
<dbReference type="GO" id="GO:0034063">
    <property type="term" value="P:stress granule assembly"/>
    <property type="evidence" value="ECO:0007669"/>
    <property type="project" value="TreeGrafter"/>
</dbReference>
<dbReference type="SMART" id="SM01272">
    <property type="entry name" value="LsmAD"/>
    <property type="match status" value="1"/>
</dbReference>
<evidence type="ECO:0000313" key="3">
    <source>
        <dbReference type="EMBL" id="CAE7244536.1"/>
    </source>
</evidence>
<dbReference type="GO" id="GO:0010494">
    <property type="term" value="C:cytoplasmic stress granule"/>
    <property type="evidence" value="ECO:0007669"/>
    <property type="project" value="TreeGrafter"/>
</dbReference>
<dbReference type="Proteomes" id="UP000649617">
    <property type="component" value="Unassembled WGS sequence"/>
</dbReference>
<proteinExistence type="predicted"/>
<evidence type="ECO:0000256" key="1">
    <source>
        <dbReference type="SAM" id="MobiDB-lite"/>
    </source>
</evidence>
<dbReference type="EMBL" id="CAJNIZ010005788">
    <property type="protein sequence ID" value="CAE7244536.1"/>
    <property type="molecule type" value="Genomic_DNA"/>
</dbReference>
<comment type="caution">
    <text evidence="3">The sequence shown here is derived from an EMBL/GenBank/DDBJ whole genome shotgun (WGS) entry which is preliminary data.</text>
</comment>
<evidence type="ECO:0000313" key="4">
    <source>
        <dbReference type="Proteomes" id="UP000649617"/>
    </source>
</evidence>
<feature type="compositionally biased region" description="Polar residues" evidence="1">
    <location>
        <begin position="45"/>
        <end position="72"/>
    </location>
</feature>
<feature type="domain" description="LsmAD" evidence="2">
    <location>
        <begin position="144"/>
        <end position="211"/>
    </location>
</feature>
<dbReference type="PANTHER" id="PTHR12854">
    <property type="entry name" value="ATAXIN 2-RELATED"/>
    <property type="match status" value="1"/>
</dbReference>
<evidence type="ECO:0000259" key="2">
    <source>
        <dbReference type="SMART" id="SM01272"/>
    </source>
</evidence>
<dbReference type="InterPro" id="IPR045117">
    <property type="entry name" value="ATXN2-like"/>
</dbReference>
<sequence length="401" mass="43259">MRDADIEDLDPANTLLTKLHELRKTPRKSSHTMTESIKKKVESQLAATPSSPCLSTATQDSGINSRESTHSLTPRDGSLDESCSPVFEAEKKAWLTDKEIGAAAEPGKERELQRWAVPGDCDGTLEELSAAGHWDQFKANAELFGYVSTFKEDLSQYSTIIDVAKVPAHARKKAERLAREIEVRQSVRGNAADEELAGRDEETLFSAVSQGYTDLRDDPSKGRGKRSGSQGKACDGKVQESDETVQGTEAQMKVAGSFFHVDGVGLLDENLVRSNPWVLDQSSARAMQMSHASAALLSTQPQNVAAPADACSASPVLSTAPVCGPHLSFARVPQVLPAGAGVVIDGLMTSAHFNGLHGIIESYDAETNRYNVQLPLVDNFGASQIAKIRPENLKLYPTPQC</sequence>
<dbReference type="GO" id="GO:0003729">
    <property type="term" value="F:mRNA binding"/>
    <property type="evidence" value="ECO:0007669"/>
    <property type="project" value="TreeGrafter"/>
</dbReference>
<dbReference type="AlphaFoldDB" id="A0A812LRC4"/>